<comment type="caution">
    <text evidence="11">The sequence shown here is derived from an EMBL/GenBank/DDBJ whole genome shotgun (WGS) entry which is preliminary data.</text>
</comment>
<keyword evidence="3 8" id="KW-0436">Ligase</keyword>
<dbReference type="OrthoDB" id="9764035at2"/>
<accession>A0A3P1XV65</accession>
<evidence type="ECO:0000256" key="8">
    <source>
        <dbReference type="HAMAP-Rule" id="MF_00027"/>
    </source>
</evidence>
<comment type="pathway">
    <text evidence="8">Cofactor biosynthesis; adenosylcobalamin biosynthesis; cob(II)yrinate a,c-diamide from sirohydrochlorin (anaerobic route): step 10/10.</text>
</comment>
<dbReference type="InterPro" id="IPR004484">
    <property type="entry name" value="CbiA/CobB_synth"/>
</dbReference>
<dbReference type="GO" id="GO:0042242">
    <property type="term" value="F:cobyrinic acid a,c-diamide synthase activity"/>
    <property type="evidence" value="ECO:0007669"/>
    <property type="project" value="UniProtKB-UniRule"/>
</dbReference>
<dbReference type="Pfam" id="PF07685">
    <property type="entry name" value="GATase_3"/>
    <property type="match status" value="1"/>
</dbReference>
<keyword evidence="7 8" id="KW-0315">Glutamine amidotransferase</keyword>
<comment type="cofactor">
    <cofactor evidence="1 8">
        <name>Mg(2+)</name>
        <dbReference type="ChEBI" id="CHEBI:18420"/>
    </cofactor>
</comment>
<comment type="catalytic activity">
    <reaction evidence="8">
        <text>cob(II)yrinate + 2 L-glutamine + 2 ATP + 2 H2O = cob(II)yrinate a,c diamide + 2 L-glutamate + 2 ADP + 2 phosphate + 2 H(+)</text>
        <dbReference type="Rhea" id="RHEA:26289"/>
        <dbReference type="ChEBI" id="CHEBI:15377"/>
        <dbReference type="ChEBI" id="CHEBI:15378"/>
        <dbReference type="ChEBI" id="CHEBI:29985"/>
        <dbReference type="ChEBI" id="CHEBI:30616"/>
        <dbReference type="ChEBI" id="CHEBI:43474"/>
        <dbReference type="ChEBI" id="CHEBI:58359"/>
        <dbReference type="ChEBI" id="CHEBI:58537"/>
        <dbReference type="ChEBI" id="CHEBI:58894"/>
        <dbReference type="ChEBI" id="CHEBI:456216"/>
        <dbReference type="EC" id="6.3.5.11"/>
    </reaction>
</comment>
<dbReference type="PROSITE" id="PS51274">
    <property type="entry name" value="GATASE_COBBQ"/>
    <property type="match status" value="1"/>
</dbReference>
<dbReference type="GO" id="GO:0005524">
    <property type="term" value="F:ATP binding"/>
    <property type="evidence" value="ECO:0007669"/>
    <property type="project" value="UniProtKB-UniRule"/>
</dbReference>
<evidence type="ECO:0000256" key="5">
    <source>
        <dbReference type="ARBA" id="ARBA00022840"/>
    </source>
</evidence>
<comment type="function">
    <text evidence="8">Catalyzes the ATP-dependent amidation of the two carboxylate groups at positions a and c of cobyrinate, using either L-glutamine or ammonia as the nitrogen source.</text>
</comment>
<protein>
    <recommendedName>
        <fullName evidence="8">Cobyrinate a,c-diamide synthase</fullName>
        <ecNumber evidence="8">6.3.5.11</ecNumber>
    </recommendedName>
    <alternativeName>
        <fullName evidence="8">Cobyrinic acid a,c-diamide synthetase</fullName>
    </alternativeName>
</protein>
<proteinExistence type="inferred from homology"/>
<sequence>MKSQLLIGATSSGCGKTTFTAGLLRSIKRRGMSVQPFKCGPDYIDPHYHKLAAGCESVNLDSWLSSPAHVQYLYDRYAATAEVCVTEGVMGLFDGYAKMRGSSAEIARLLDIPVVLIINARSVAYSVAPVIYGFKHFNPDVRIAGVVFNRTASATHASYLKEACADVGVECFGCLPKINDLEIPSRHLGLTTDASFQFEQLIEKTADAITANIDIDRLLEACRQAVLPGVSITPPARLPNRGRSIAVARDEAFTFAYKENIARLEQMGKVTYFSPIKDPRLSPADLVYLPGGYPEFYLNELSANRSMLEDIRSYVENGGKLLAECGGMMYLCRSVTGMDGISYPLAGVLPQEATLSSMRLHLGYRRFALNGTEWKGHEFHYSSIVGGDTPPLSVAQQYNVRDEMVDTPVYRYKNVIAGYTHLYWGENDIMNLWEA</sequence>
<dbReference type="Gene3D" id="3.40.50.300">
    <property type="entry name" value="P-loop containing nucleotide triphosphate hydrolases"/>
    <property type="match status" value="2"/>
</dbReference>
<evidence type="ECO:0000256" key="4">
    <source>
        <dbReference type="ARBA" id="ARBA00022741"/>
    </source>
</evidence>
<dbReference type="InterPro" id="IPR011698">
    <property type="entry name" value="GATase_3"/>
</dbReference>
<evidence type="ECO:0000313" key="12">
    <source>
        <dbReference type="Proteomes" id="UP000278609"/>
    </source>
</evidence>
<dbReference type="PANTHER" id="PTHR43873:SF1">
    <property type="entry name" value="COBYRINATE A,C-DIAMIDE SYNTHASE"/>
    <property type="match status" value="1"/>
</dbReference>
<evidence type="ECO:0000256" key="1">
    <source>
        <dbReference type="ARBA" id="ARBA00001946"/>
    </source>
</evidence>
<dbReference type="HAMAP" id="MF_00027">
    <property type="entry name" value="CobB_CbiA"/>
    <property type="match status" value="1"/>
</dbReference>
<evidence type="ECO:0000256" key="7">
    <source>
        <dbReference type="ARBA" id="ARBA00022962"/>
    </source>
</evidence>
<dbReference type="Proteomes" id="UP000278609">
    <property type="component" value="Unassembled WGS sequence"/>
</dbReference>
<comment type="domain">
    <text evidence="8">Comprises of two domains. The C-terminal domain contains the binding site for glutamine and catalyzes the hydrolysis of this substrate to glutamate and ammonia. The N-terminal domain is anticipated to bind ATP and cobyrinate and catalyzes the ultimate synthesis of the diamide product. The ammonia produced via the glutaminase domain is probably translocated to the adjacent domain via a molecular tunnel, where it reacts with an activated intermediate.</text>
</comment>
<feature type="domain" description="CobB/CobQ-like glutamine amidotransferase" evidence="10">
    <location>
        <begin position="245"/>
        <end position="427"/>
    </location>
</feature>
<dbReference type="CDD" id="cd05388">
    <property type="entry name" value="CobB_N"/>
    <property type="match status" value="1"/>
</dbReference>
<dbReference type="PANTHER" id="PTHR43873">
    <property type="entry name" value="COBYRINATE A,C-DIAMIDE SYNTHASE"/>
    <property type="match status" value="1"/>
</dbReference>
<reference evidence="11 12" key="1">
    <citation type="submission" date="2018-11" db="EMBL/GenBank/DDBJ databases">
        <title>Genomes From Bacteria Associated with the Canine Oral Cavity: a Test Case for Automated Genome-Based Taxonomic Assignment.</title>
        <authorList>
            <person name="Coil D.A."/>
            <person name="Jospin G."/>
            <person name="Darling A.E."/>
            <person name="Wallis C."/>
            <person name="Davis I.J."/>
            <person name="Harris S."/>
            <person name="Eisen J.A."/>
            <person name="Holcombe L.J."/>
            <person name="O'Flynn C."/>
        </authorList>
    </citation>
    <scope>NUCLEOTIDE SEQUENCE [LARGE SCALE GENOMIC DNA]</scope>
    <source>
        <strain evidence="11 12">OH2617_COT-023</strain>
    </source>
</reference>
<dbReference type="UniPathway" id="UPA00148">
    <property type="reaction ID" value="UER00231"/>
</dbReference>
<name>A0A3P1XV65_TANFO</name>
<feature type="site" description="Increases nucleophilicity of active site Cys" evidence="8">
    <location>
        <position position="421"/>
    </location>
</feature>
<keyword evidence="6 8" id="KW-0460">Magnesium</keyword>
<evidence type="ECO:0000259" key="10">
    <source>
        <dbReference type="Pfam" id="PF07685"/>
    </source>
</evidence>
<dbReference type="GO" id="GO:0009236">
    <property type="term" value="P:cobalamin biosynthetic process"/>
    <property type="evidence" value="ECO:0007669"/>
    <property type="project" value="UniProtKB-UniRule"/>
</dbReference>
<evidence type="ECO:0000256" key="6">
    <source>
        <dbReference type="ARBA" id="ARBA00022842"/>
    </source>
</evidence>
<gene>
    <name evidence="8" type="primary">cbiA</name>
    <name evidence="11" type="ORF">EII40_02360</name>
</gene>
<dbReference type="SUPFAM" id="SSF52317">
    <property type="entry name" value="Class I glutamine amidotransferase-like"/>
    <property type="match status" value="1"/>
</dbReference>
<comment type="miscellaneous">
    <text evidence="8">The a and c carboxylates of cobyrinate are activated for nucleophilic attack via formation of a phosphorylated intermediate by ATP. CbiA catalyzes first the amidation of the c-carboxylate, and then that of the a-carboxylate.</text>
</comment>
<keyword evidence="4 8" id="KW-0547">Nucleotide-binding</keyword>
<feature type="active site" description="Nucleophile" evidence="8">
    <location>
        <position position="325"/>
    </location>
</feature>
<dbReference type="RefSeq" id="WP_124750679.1">
    <property type="nucleotide sequence ID" value="NZ_RQYS01000007.1"/>
</dbReference>
<dbReference type="InterPro" id="IPR002586">
    <property type="entry name" value="CobQ/CobB/MinD/ParA_Nub-bd_dom"/>
</dbReference>
<comment type="similarity">
    <text evidence="8">Belongs to the CobB/CbiA family.</text>
</comment>
<dbReference type="EMBL" id="RQYS01000007">
    <property type="protein sequence ID" value="RRD62669.1"/>
    <property type="molecule type" value="Genomic_DNA"/>
</dbReference>
<keyword evidence="5 8" id="KW-0067">ATP-binding</keyword>
<evidence type="ECO:0000256" key="3">
    <source>
        <dbReference type="ARBA" id="ARBA00022598"/>
    </source>
</evidence>
<dbReference type="AlphaFoldDB" id="A0A3P1XV65"/>
<dbReference type="Gene3D" id="3.40.50.880">
    <property type="match status" value="1"/>
</dbReference>
<dbReference type="CDD" id="cd03130">
    <property type="entry name" value="GATase1_CobB"/>
    <property type="match status" value="1"/>
</dbReference>
<dbReference type="NCBIfam" id="NF002204">
    <property type="entry name" value="PRK01077.1"/>
    <property type="match status" value="1"/>
</dbReference>
<evidence type="ECO:0000313" key="11">
    <source>
        <dbReference type="EMBL" id="RRD62669.1"/>
    </source>
</evidence>
<organism evidence="11 12">
    <name type="scientific">Tannerella forsythia</name>
    <name type="common">Bacteroides forsythus</name>
    <dbReference type="NCBI Taxonomy" id="28112"/>
    <lineage>
        <taxon>Bacteria</taxon>
        <taxon>Pseudomonadati</taxon>
        <taxon>Bacteroidota</taxon>
        <taxon>Bacteroidia</taxon>
        <taxon>Bacteroidales</taxon>
        <taxon>Tannerellaceae</taxon>
        <taxon>Tannerella</taxon>
    </lineage>
</organism>
<feature type="domain" description="CobQ/CobB/MinD/ParA nucleotide binding" evidence="9">
    <location>
        <begin position="7"/>
        <end position="188"/>
    </location>
</feature>
<dbReference type="Pfam" id="PF01656">
    <property type="entry name" value="CbiA"/>
    <property type="match status" value="1"/>
</dbReference>
<dbReference type="SUPFAM" id="SSF52540">
    <property type="entry name" value="P-loop containing nucleoside triphosphate hydrolases"/>
    <property type="match status" value="1"/>
</dbReference>
<keyword evidence="2 8" id="KW-0169">Cobalamin biosynthesis</keyword>
<evidence type="ECO:0000259" key="9">
    <source>
        <dbReference type="Pfam" id="PF01656"/>
    </source>
</evidence>
<dbReference type="NCBIfam" id="TIGR00379">
    <property type="entry name" value="cobB"/>
    <property type="match status" value="1"/>
</dbReference>
<dbReference type="InterPro" id="IPR027417">
    <property type="entry name" value="P-loop_NTPase"/>
</dbReference>
<evidence type="ECO:0000256" key="2">
    <source>
        <dbReference type="ARBA" id="ARBA00022573"/>
    </source>
</evidence>
<dbReference type="EC" id="6.3.5.11" evidence="8"/>
<dbReference type="InterPro" id="IPR029062">
    <property type="entry name" value="Class_I_gatase-like"/>
</dbReference>